<gene>
    <name evidence="4" type="ORF">A3F84_05375</name>
</gene>
<dbReference type="Gene3D" id="3.30.565.10">
    <property type="entry name" value="Histidine kinase-like ATPase, C-terminal domain"/>
    <property type="match status" value="1"/>
</dbReference>
<reference evidence="4 5" key="1">
    <citation type="journal article" date="2016" name="Nat. Commun.">
        <title>Thousands of microbial genomes shed light on interconnected biogeochemical processes in an aquifer system.</title>
        <authorList>
            <person name="Anantharaman K."/>
            <person name="Brown C.T."/>
            <person name="Hug L.A."/>
            <person name="Sharon I."/>
            <person name="Castelle C.J."/>
            <person name="Probst A.J."/>
            <person name="Thomas B.C."/>
            <person name="Singh A."/>
            <person name="Wilkins M.J."/>
            <person name="Karaoz U."/>
            <person name="Brodie E.L."/>
            <person name="Williams K.H."/>
            <person name="Hubbard S.S."/>
            <person name="Banfield J.F."/>
        </authorList>
    </citation>
    <scope>NUCLEOTIDE SEQUENCE [LARGE SCALE GENOMIC DNA]</scope>
    <source>
        <strain evidence="5">RIFCSPLOWO2_12_FULL_64_10</strain>
    </source>
</reference>
<feature type="non-terminal residue" evidence="4">
    <location>
        <position position="1184"/>
    </location>
</feature>
<dbReference type="SMART" id="SM00388">
    <property type="entry name" value="HisKA"/>
    <property type="match status" value="1"/>
</dbReference>
<sequence>MLFISMGWNTVGATGRSPLQTQPALARLCLHVPPQRTAGFEAAYRERIIPLLKAHGLTESSERGRATSDSIFSRLFEVRAFSEVAETQKALWQDARLEEVLRDAGTGFLRTPQGNPTRLTFRVYAAPAGQGRVVPAGPGQVVPAGRGKGRWRTYGVTDGLADVSVFSIFQDQEGRLWFATYGGVNRFDGHAFTTFTTRDGLAGNNVRTGFLGREGYYWFGTDRGVSRFDGRKFVTFPTGGLASQFMQLIYQDREGDLWLGTERGVTRYDGKGFTAFTPKDGLASNSVGSILQDREGNLWFGTGGGGVSRYDGKGPSTGSGQRFTTFTTKDGLADNRVNAIFQDREGNLWLGTGGGGVSRYDGKGFTTFTTKDGLANNRVSSIFQDREGNLWFGTDGGGVSRYDGKGFTTFTTKDGLANNDVKSIFQDREGLFWFGTQGGVSRYDDETFAAFTAEDGLGHRVVLSILEDRKGDLWFGTQWGGVTRYDGKTFSTFTTRDGLGHDQVRTIFEDRDGNLWFGTREGGVTRYDGKTFSTFTTRDGLGDDGVWAICQDRGGNLWFGTYEHTVTRYDGKTWMTFTAEDGLPDFWIWSALEDRDGHLWFSTQGGGVSRYDGKTFSTFTARDGLANNRVFSIFQDRDGNLWFGAEDGASRFDGKTFTTFTAREGLGHNVVRSIFQDRQGHLWFGTFGGGVTRYDGKTFMTLTAQDGIVHNQVVAILQDRKRDFWFGTETGVTRYRPPAPAPAPVSIDAVVADRRYERVSTLSVPSTERLIALEFHGMSLKTRPEQMIFRYRLKGYHQDWKTTHARQVEYPDLPRGTYTFEVLAVDRDLVYSEKPATVTLRVHLPYAQIGLVVALGIAIALTVWQAGRVVQRDRRLQKSNEDLRREMAERQRAEEERARLDAQLQHLRYLYRLRSALGAARSPEEVIRLAGESLMEVLSASTSGGVLLQYNGRTWQFGETENVECRMSNVEIENLNGPNSKFEIRNSKLGGVRYDRGLFWGERERGRLHLFCGVTLSEAQERALLDETAAQMARALEAQELEMQLLQSARLVSLGQMAAGVAHEINQPLGAISATAEDYYLRLKDGLSVSQGQWQEMLKRILGMVGRMSGTVDHLRVFSRDTSQEPGVRLSVNQVIHSALSVIGTQLKNHGIRLYLDLTEDLPSVMGHPHQIEQVFLNLLGNAR</sequence>
<dbReference type="SUPFAM" id="SSF55874">
    <property type="entry name" value="ATPase domain of HSP90 chaperone/DNA topoisomerase II/histidine kinase"/>
    <property type="match status" value="1"/>
</dbReference>
<dbReference type="GO" id="GO:0000155">
    <property type="term" value="F:phosphorelay sensor kinase activity"/>
    <property type="evidence" value="ECO:0007669"/>
    <property type="project" value="InterPro"/>
</dbReference>
<comment type="caution">
    <text evidence="4">The sequence shown here is derived from an EMBL/GenBank/DDBJ whole genome shotgun (WGS) entry which is preliminary data.</text>
</comment>
<dbReference type="PROSITE" id="PS50109">
    <property type="entry name" value="HIS_KIN"/>
    <property type="match status" value="1"/>
</dbReference>
<evidence type="ECO:0000256" key="2">
    <source>
        <dbReference type="SAM" id="Coils"/>
    </source>
</evidence>
<feature type="coiled-coil region" evidence="2">
    <location>
        <begin position="876"/>
        <end position="910"/>
    </location>
</feature>
<protein>
    <recommendedName>
        <fullName evidence="3">Histidine kinase domain-containing protein</fullName>
    </recommendedName>
</protein>
<dbReference type="InterPro" id="IPR013783">
    <property type="entry name" value="Ig-like_fold"/>
</dbReference>
<dbReference type="Gene3D" id="2.60.40.10">
    <property type="entry name" value="Immunoglobulins"/>
    <property type="match status" value="1"/>
</dbReference>
<dbReference type="InterPro" id="IPR011110">
    <property type="entry name" value="Reg_prop"/>
</dbReference>
<dbReference type="CDD" id="cd00082">
    <property type="entry name" value="HisKA"/>
    <property type="match status" value="1"/>
</dbReference>
<evidence type="ECO:0000256" key="1">
    <source>
        <dbReference type="ARBA" id="ARBA00022553"/>
    </source>
</evidence>
<accession>A0A1F6D7M7</accession>
<evidence type="ECO:0000313" key="5">
    <source>
        <dbReference type="Proteomes" id="UP000178606"/>
    </source>
</evidence>
<dbReference type="Pfam" id="PF00512">
    <property type="entry name" value="HisKA"/>
    <property type="match status" value="1"/>
</dbReference>
<evidence type="ECO:0000313" key="4">
    <source>
        <dbReference type="EMBL" id="OGG57002.1"/>
    </source>
</evidence>
<feature type="domain" description="Histidine kinase" evidence="3">
    <location>
        <begin position="1060"/>
        <end position="1184"/>
    </location>
</feature>
<dbReference type="InterPro" id="IPR005467">
    <property type="entry name" value="His_kinase_dom"/>
</dbReference>
<dbReference type="Gene3D" id="1.10.287.130">
    <property type="match status" value="1"/>
</dbReference>
<dbReference type="Pfam" id="PF07495">
    <property type="entry name" value="Y_Y_Y"/>
    <property type="match status" value="1"/>
</dbReference>
<dbReference type="Pfam" id="PF07494">
    <property type="entry name" value="Reg_prop"/>
    <property type="match status" value="12"/>
</dbReference>
<dbReference type="InterPro" id="IPR003661">
    <property type="entry name" value="HisK_dim/P_dom"/>
</dbReference>
<dbReference type="SUPFAM" id="SSF63829">
    <property type="entry name" value="Calcium-dependent phosphotriesterase"/>
    <property type="match status" value="4"/>
</dbReference>
<dbReference type="Gene3D" id="2.130.10.10">
    <property type="entry name" value="YVTN repeat-like/Quinoprotein amine dehydrogenase"/>
    <property type="match status" value="9"/>
</dbReference>
<dbReference type="AlphaFoldDB" id="A0A1F6D7M7"/>
<organism evidence="4 5">
    <name type="scientific">Handelsmanbacteria sp. (strain RIFCSPLOWO2_12_FULL_64_10)</name>
    <dbReference type="NCBI Taxonomy" id="1817868"/>
    <lineage>
        <taxon>Bacteria</taxon>
        <taxon>Candidatus Handelsmaniibacteriota</taxon>
    </lineage>
</organism>
<dbReference type="Proteomes" id="UP000178606">
    <property type="component" value="Unassembled WGS sequence"/>
</dbReference>
<dbReference type="EMBL" id="MFKF01000019">
    <property type="protein sequence ID" value="OGG57002.1"/>
    <property type="molecule type" value="Genomic_DNA"/>
</dbReference>
<dbReference type="InterPro" id="IPR011123">
    <property type="entry name" value="Y_Y_Y"/>
</dbReference>
<dbReference type="PANTHER" id="PTHR43547">
    <property type="entry name" value="TWO-COMPONENT HISTIDINE KINASE"/>
    <property type="match status" value="1"/>
</dbReference>
<dbReference type="InterPro" id="IPR036890">
    <property type="entry name" value="HATPase_C_sf"/>
</dbReference>
<dbReference type="PANTHER" id="PTHR43547:SF2">
    <property type="entry name" value="HYBRID SIGNAL TRANSDUCTION HISTIDINE KINASE C"/>
    <property type="match status" value="1"/>
</dbReference>
<evidence type="ECO:0000259" key="3">
    <source>
        <dbReference type="PROSITE" id="PS50109"/>
    </source>
</evidence>
<proteinExistence type="predicted"/>
<keyword evidence="1" id="KW-0597">Phosphoprotein</keyword>
<dbReference type="InterPro" id="IPR015943">
    <property type="entry name" value="WD40/YVTN_repeat-like_dom_sf"/>
</dbReference>
<keyword evidence="2" id="KW-0175">Coiled coil</keyword>
<name>A0A1F6D7M7_HANXR</name>